<evidence type="ECO:0000313" key="1">
    <source>
        <dbReference type="EMBL" id="VVM53010.1"/>
    </source>
</evidence>
<sequence length="198" mass="22350">MISTDLFELIKLFIDGKGRLESKIFALADFSESELLNANFELIGESEGFHFFEKAYEVFYSNRKITILLKQYFFGCESLGAGLSIAGGARLVALLKKLIFANPAVKKSIDVYLSEDKTEGALILFQKFVIRFDQWSKRSSYTVSTIEAEFDNERFGDIAKKAVFNTYERLSTDSISGANLLVYSNALRRLIRTISARG</sequence>
<protein>
    <submittedName>
        <fullName evidence="1">Uncharacterized protein</fullName>
    </submittedName>
</protein>
<dbReference type="EMBL" id="CABVGZ010000006">
    <property type="protein sequence ID" value="VVM53010.1"/>
    <property type="molecule type" value="Genomic_DNA"/>
</dbReference>
<evidence type="ECO:0000313" key="2">
    <source>
        <dbReference type="Proteomes" id="UP000326241"/>
    </source>
</evidence>
<dbReference type="Proteomes" id="UP000326241">
    <property type="component" value="Unassembled WGS sequence"/>
</dbReference>
<dbReference type="AlphaFoldDB" id="A0A5E6QEP3"/>
<gene>
    <name evidence="1" type="ORF">PS624_00884</name>
</gene>
<accession>A0A5E6QEP3</accession>
<organism evidence="1 2">
    <name type="scientific">Pseudomonas fluorescens</name>
    <dbReference type="NCBI Taxonomy" id="294"/>
    <lineage>
        <taxon>Bacteria</taxon>
        <taxon>Pseudomonadati</taxon>
        <taxon>Pseudomonadota</taxon>
        <taxon>Gammaproteobacteria</taxon>
        <taxon>Pseudomonadales</taxon>
        <taxon>Pseudomonadaceae</taxon>
        <taxon>Pseudomonas</taxon>
    </lineage>
</organism>
<reference evidence="1 2" key="1">
    <citation type="submission" date="2019-09" db="EMBL/GenBank/DDBJ databases">
        <authorList>
            <person name="Chandra G."/>
            <person name="Truman W A."/>
        </authorList>
    </citation>
    <scope>NUCLEOTIDE SEQUENCE [LARGE SCALE GENOMIC DNA]</scope>
    <source>
        <strain evidence="1">PS624</strain>
    </source>
</reference>
<proteinExistence type="predicted"/>
<name>A0A5E6QEP3_PSEFL</name>
<dbReference type="RefSeq" id="WP_150774164.1">
    <property type="nucleotide sequence ID" value="NZ_CABVGZ010000006.1"/>
</dbReference>